<dbReference type="EMBL" id="CP001684">
    <property type="protein sequence ID" value="ACV22885.1"/>
    <property type="molecule type" value="Genomic_DNA"/>
</dbReference>
<dbReference type="InterPro" id="IPR000182">
    <property type="entry name" value="GNAT_dom"/>
</dbReference>
<feature type="domain" description="N-acetyltransferase" evidence="1">
    <location>
        <begin position="1"/>
        <end position="55"/>
    </location>
</feature>
<keyword evidence="3" id="KW-1185">Reference proteome</keyword>
<evidence type="ECO:0000313" key="2">
    <source>
        <dbReference type="EMBL" id="ACV22885.1"/>
    </source>
</evidence>
<dbReference type="Gene3D" id="3.40.630.30">
    <property type="match status" value="1"/>
</dbReference>
<evidence type="ECO:0000259" key="1">
    <source>
        <dbReference type="PROSITE" id="PS51186"/>
    </source>
</evidence>
<dbReference type="AlphaFoldDB" id="C7N7K0"/>
<dbReference type="Proteomes" id="UP000002026">
    <property type="component" value="Chromosome"/>
</dbReference>
<dbReference type="PROSITE" id="PS51186">
    <property type="entry name" value="GNAT"/>
    <property type="match status" value="1"/>
</dbReference>
<accession>C7N7K0</accession>
<keyword evidence="2" id="KW-0808">Transferase</keyword>
<reference evidence="2 3" key="1">
    <citation type="journal article" date="2009" name="Stand. Genomic Sci.">
        <title>Complete genome sequence of Slackia heliotrinireducens type strain (RHS 1).</title>
        <authorList>
            <person name="Pukall R."/>
            <person name="Lapidus A."/>
            <person name="Nolan M."/>
            <person name="Copeland A."/>
            <person name="Glavina Del Rio T."/>
            <person name="Lucas S."/>
            <person name="Chen F."/>
            <person name="Tice H."/>
            <person name="Cheng J.F."/>
            <person name="Chertkov O."/>
            <person name="Bruce D."/>
            <person name="Goodwin L."/>
            <person name="Kuske C."/>
            <person name="Brettin T."/>
            <person name="Detter J.C."/>
            <person name="Han C."/>
            <person name="Pitluck S."/>
            <person name="Pati A."/>
            <person name="Mavrommatis K."/>
            <person name="Ivanova N."/>
            <person name="Ovchinnikova G."/>
            <person name="Chen A."/>
            <person name="Palaniappan K."/>
            <person name="Schneider S."/>
            <person name="Rohde M."/>
            <person name="Chain P."/>
            <person name="D'haeseleer P."/>
            <person name="Goker M."/>
            <person name="Bristow J."/>
            <person name="Eisen J.A."/>
            <person name="Markowitz V."/>
            <person name="Kyrpides N.C."/>
            <person name="Klenk H.P."/>
            <person name="Hugenholtz P."/>
        </authorList>
    </citation>
    <scope>NUCLEOTIDE SEQUENCE [LARGE SCALE GENOMIC DNA]</scope>
    <source>
        <strain evidence="3">ATCC 29202 / DSM 20476 / NCTC 11029 / RHS 1</strain>
    </source>
</reference>
<dbReference type="STRING" id="471855.Shel_18690"/>
<evidence type="ECO:0000313" key="3">
    <source>
        <dbReference type="Proteomes" id="UP000002026"/>
    </source>
</evidence>
<organism evidence="2 3">
    <name type="scientific">Slackia heliotrinireducens (strain ATCC 29202 / DSM 20476 / NCTC 11029 / RHS 1)</name>
    <name type="common">Peptococcus heliotrinreducens</name>
    <dbReference type="NCBI Taxonomy" id="471855"/>
    <lineage>
        <taxon>Bacteria</taxon>
        <taxon>Bacillati</taxon>
        <taxon>Actinomycetota</taxon>
        <taxon>Coriobacteriia</taxon>
        <taxon>Eggerthellales</taxon>
        <taxon>Eggerthellaceae</taxon>
        <taxon>Slackia</taxon>
    </lineage>
</organism>
<protein>
    <submittedName>
        <fullName evidence="2">Acetyltransferase (GNAT) family protein</fullName>
    </submittedName>
</protein>
<sequence length="55" mass="6270">MMRAMLDELRGAGYARASLSVQKENPALRLYKRLGFRIVGNGADETEWLMIIELD</sequence>
<dbReference type="eggNOG" id="COG0456">
    <property type="taxonomic scope" value="Bacteria"/>
</dbReference>
<name>C7N7K0_SLAHD</name>
<dbReference type="KEGG" id="shi:Shel_18690"/>
<gene>
    <name evidence="2" type="ordered locus">Shel_18690</name>
</gene>
<dbReference type="HOGENOM" id="CLU_212810_0_0_11"/>
<dbReference type="InterPro" id="IPR016181">
    <property type="entry name" value="Acyl_CoA_acyltransferase"/>
</dbReference>
<dbReference type="GO" id="GO:0016747">
    <property type="term" value="F:acyltransferase activity, transferring groups other than amino-acyl groups"/>
    <property type="evidence" value="ECO:0007669"/>
    <property type="project" value="InterPro"/>
</dbReference>
<dbReference type="SUPFAM" id="SSF55729">
    <property type="entry name" value="Acyl-CoA N-acyltransferases (Nat)"/>
    <property type="match status" value="1"/>
</dbReference>
<proteinExistence type="predicted"/>